<organism evidence="2 3">
    <name type="scientific">Rubus argutus</name>
    <name type="common">Southern blackberry</name>
    <dbReference type="NCBI Taxonomy" id="59490"/>
    <lineage>
        <taxon>Eukaryota</taxon>
        <taxon>Viridiplantae</taxon>
        <taxon>Streptophyta</taxon>
        <taxon>Embryophyta</taxon>
        <taxon>Tracheophyta</taxon>
        <taxon>Spermatophyta</taxon>
        <taxon>Magnoliopsida</taxon>
        <taxon>eudicotyledons</taxon>
        <taxon>Gunneridae</taxon>
        <taxon>Pentapetalae</taxon>
        <taxon>rosids</taxon>
        <taxon>fabids</taxon>
        <taxon>Rosales</taxon>
        <taxon>Rosaceae</taxon>
        <taxon>Rosoideae</taxon>
        <taxon>Rosoideae incertae sedis</taxon>
        <taxon>Rubus</taxon>
    </lineage>
</organism>
<protein>
    <submittedName>
        <fullName evidence="2">Uncharacterized protein</fullName>
    </submittedName>
</protein>
<evidence type="ECO:0000313" key="2">
    <source>
        <dbReference type="EMBL" id="KAK9939529.1"/>
    </source>
</evidence>
<name>A0AAW1XSS1_RUBAR</name>
<comment type="caution">
    <text evidence="2">The sequence shown here is derived from an EMBL/GenBank/DDBJ whole genome shotgun (WGS) entry which is preliminary data.</text>
</comment>
<keyword evidence="3" id="KW-1185">Reference proteome</keyword>
<evidence type="ECO:0000256" key="1">
    <source>
        <dbReference type="SAM" id="MobiDB-lite"/>
    </source>
</evidence>
<dbReference type="Proteomes" id="UP001457282">
    <property type="component" value="Unassembled WGS sequence"/>
</dbReference>
<evidence type="ECO:0000313" key="3">
    <source>
        <dbReference type="Proteomes" id="UP001457282"/>
    </source>
</evidence>
<gene>
    <name evidence="2" type="ORF">M0R45_016223</name>
</gene>
<feature type="compositionally biased region" description="Basic and acidic residues" evidence="1">
    <location>
        <begin position="50"/>
        <end position="61"/>
    </location>
</feature>
<dbReference type="AlphaFoldDB" id="A0AAW1XSS1"/>
<feature type="region of interest" description="Disordered" evidence="1">
    <location>
        <begin position="1"/>
        <end position="71"/>
    </location>
</feature>
<reference evidence="2 3" key="1">
    <citation type="journal article" date="2023" name="G3 (Bethesda)">
        <title>A chromosome-length genome assembly and annotation of blackberry (Rubus argutus, cv. 'Hillquist').</title>
        <authorList>
            <person name="Bruna T."/>
            <person name="Aryal R."/>
            <person name="Dudchenko O."/>
            <person name="Sargent D.J."/>
            <person name="Mead D."/>
            <person name="Buti M."/>
            <person name="Cavallini A."/>
            <person name="Hytonen T."/>
            <person name="Andres J."/>
            <person name="Pham M."/>
            <person name="Weisz D."/>
            <person name="Mascagni F."/>
            <person name="Usai G."/>
            <person name="Natali L."/>
            <person name="Bassil N."/>
            <person name="Fernandez G.E."/>
            <person name="Lomsadze A."/>
            <person name="Armour M."/>
            <person name="Olukolu B."/>
            <person name="Poorten T."/>
            <person name="Britton C."/>
            <person name="Davik J."/>
            <person name="Ashrafi H."/>
            <person name="Aiden E.L."/>
            <person name="Borodovsky M."/>
            <person name="Worthington M."/>
        </authorList>
    </citation>
    <scope>NUCLEOTIDE SEQUENCE [LARGE SCALE GENOMIC DNA]</scope>
    <source>
        <strain evidence="2">PI 553951</strain>
    </source>
</reference>
<feature type="compositionally biased region" description="Basic and acidic residues" evidence="1">
    <location>
        <begin position="7"/>
        <end position="30"/>
    </location>
</feature>
<sequence>MGVSDLDTQRERQRWVDTGERTEADEKPGGEVRSGLCGGAAEDGWVPRLGPERERSREGGRQLEATPSGCVGGAEKVATTWAESNMAAATLGATGTGDTARFDGTVLVVRGRGRSCALVMAPRTGGGGSGHGVN</sequence>
<dbReference type="EMBL" id="JBEDUW010000003">
    <property type="protein sequence ID" value="KAK9939529.1"/>
    <property type="molecule type" value="Genomic_DNA"/>
</dbReference>
<accession>A0AAW1XSS1</accession>
<proteinExistence type="predicted"/>